<evidence type="ECO:0000313" key="4">
    <source>
        <dbReference type="EMBL" id="OUL57028.1"/>
    </source>
</evidence>
<dbReference type="AlphaFoldDB" id="A0A244CN96"/>
<organism evidence="4 5">
    <name type="scientific">Pseudoalteromonas ulvae</name>
    <dbReference type="NCBI Taxonomy" id="107327"/>
    <lineage>
        <taxon>Bacteria</taxon>
        <taxon>Pseudomonadati</taxon>
        <taxon>Pseudomonadota</taxon>
        <taxon>Gammaproteobacteria</taxon>
        <taxon>Alteromonadales</taxon>
        <taxon>Pseudoalteromonadaceae</taxon>
        <taxon>Pseudoalteromonas</taxon>
    </lineage>
</organism>
<feature type="chain" id="PRO_5013190471" evidence="2">
    <location>
        <begin position="28"/>
        <end position="312"/>
    </location>
</feature>
<dbReference type="GO" id="GO:0008236">
    <property type="term" value="F:serine-type peptidase activity"/>
    <property type="evidence" value="ECO:0007669"/>
    <property type="project" value="InterPro"/>
</dbReference>
<reference evidence="4 5" key="1">
    <citation type="submission" date="2017-02" db="EMBL/GenBank/DDBJ databases">
        <title>Pseudoalteromonas ulvae TC14 Genome.</title>
        <authorList>
            <person name="Molmeret M."/>
        </authorList>
    </citation>
    <scope>NUCLEOTIDE SEQUENCE [LARGE SCALE GENOMIC DNA]</scope>
    <source>
        <strain evidence="4">TC14</strain>
    </source>
</reference>
<dbReference type="Pfam" id="PF00326">
    <property type="entry name" value="Peptidase_S9"/>
    <property type="match status" value="1"/>
</dbReference>
<evidence type="ECO:0000259" key="3">
    <source>
        <dbReference type="Pfam" id="PF00326"/>
    </source>
</evidence>
<feature type="signal peptide" evidence="2">
    <location>
        <begin position="1"/>
        <end position="27"/>
    </location>
</feature>
<dbReference type="PANTHER" id="PTHR43037:SF1">
    <property type="entry name" value="BLL1128 PROTEIN"/>
    <property type="match status" value="1"/>
</dbReference>
<comment type="caution">
    <text evidence="4">The sequence shown here is derived from an EMBL/GenBank/DDBJ whole genome shotgun (WGS) entry which is preliminary data.</text>
</comment>
<gene>
    <name evidence="4" type="ORF">B1199_16465</name>
</gene>
<protein>
    <submittedName>
        <fullName evidence="4">Alpha/beta hydrolase</fullName>
    </submittedName>
</protein>
<feature type="domain" description="Peptidase S9 prolyl oligopeptidase catalytic" evidence="3">
    <location>
        <begin position="179"/>
        <end position="230"/>
    </location>
</feature>
<dbReference type="Gene3D" id="3.40.50.1820">
    <property type="entry name" value="alpha/beta hydrolase"/>
    <property type="match status" value="1"/>
</dbReference>
<dbReference type="Proteomes" id="UP000194841">
    <property type="component" value="Unassembled WGS sequence"/>
</dbReference>
<dbReference type="PANTHER" id="PTHR43037">
    <property type="entry name" value="UNNAMED PRODUCT-RELATED"/>
    <property type="match status" value="1"/>
</dbReference>
<dbReference type="InterPro" id="IPR029058">
    <property type="entry name" value="AB_hydrolase_fold"/>
</dbReference>
<proteinExistence type="predicted"/>
<dbReference type="PROSITE" id="PS51257">
    <property type="entry name" value="PROKAR_LIPOPROTEIN"/>
    <property type="match status" value="1"/>
</dbReference>
<keyword evidence="5" id="KW-1185">Reference proteome</keyword>
<dbReference type="InterPro" id="IPR001375">
    <property type="entry name" value="Peptidase_S9_cat"/>
</dbReference>
<dbReference type="InterPro" id="IPR050955">
    <property type="entry name" value="Plant_Biomass_Hydrol_Est"/>
</dbReference>
<sequence>MSARQSLLISLSSALLLLSLLACQPIAIDNQAQLLRQTFTSEYDQTQRQYFVYLPKGYHQSDTLWPVMLFLHGNGERGDGQAELDFVLSHGPLYEAWIQKRELPFVIIAPQLPMFDFDKQGLGYIDNRRLEDVPVRLKQGTVTRAAYCQSTQSMLRHSTITTMQDIEPLPPKGWETIENDLLSILNATTEQFKTDPEHIYLTGLSYGGFGTWYLASQHPKLFTAIAPVVAWGHPDMMSPIAKQDIPLWVFAGGRDSTINIEYFYPGLNTLEALGHSQVRFTVHEELEHDAWKRVYASEDLYRWFLSHKKTQH</sequence>
<name>A0A244CN96_PSEDV</name>
<keyword evidence="4" id="KW-0378">Hydrolase</keyword>
<dbReference type="GO" id="GO:0006508">
    <property type="term" value="P:proteolysis"/>
    <property type="evidence" value="ECO:0007669"/>
    <property type="project" value="InterPro"/>
</dbReference>
<evidence type="ECO:0000256" key="2">
    <source>
        <dbReference type="SAM" id="SignalP"/>
    </source>
</evidence>
<dbReference type="SUPFAM" id="SSF53474">
    <property type="entry name" value="alpha/beta-Hydrolases"/>
    <property type="match status" value="1"/>
</dbReference>
<accession>A0A244CN96</accession>
<dbReference type="EMBL" id="MWPV01000005">
    <property type="protein sequence ID" value="OUL57028.1"/>
    <property type="molecule type" value="Genomic_DNA"/>
</dbReference>
<evidence type="ECO:0000256" key="1">
    <source>
        <dbReference type="ARBA" id="ARBA00022729"/>
    </source>
</evidence>
<evidence type="ECO:0000313" key="5">
    <source>
        <dbReference type="Proteomes" id="UP000194841"/>
    </source>
</evidence>
<keyword evidence="1 2" id="KW-0732">Signal</keyword>